<dbReference type="EMBL" id="OZ035830">
    <property type="protein sequence ID" value="CAL1612788.1"/>
    <property type="molecule type" value="Genomic_DNA"/>
</dbReference>
<dbReference type="Proteomes" id="UP001497482">
    <property type="component" value="Chromosome 8"/>
</dbReference>
<evidence type="ECO:0000313" key="2">
    <source>
        <dbReference type="Proteomes" id="UP001497482"/>
    </source>
</evidence>
<gene>
    <name evidence="1" type="ORF">KC01_LOCUS39080</name>
</gene>
<name>A0AAV2MH80_KNICA</name>
<evidence type="ECO:0000313" key="1">
    <source>
        <dbReference type="EMBL" id="CAL1612788.1"/>
    </source>
</evidence>
<protein>
    <submittedName>
        <fullName evidence="1">Uncharacterized protein</fullName>
    </submittedName>
</protein>
<reference evidence="1 2" key="1">
    <citation type="submission" date="2024-04" db="EMBL/GenBank/DDBJ databases">
        <authorList>
            <person name="Waldvogel A.-M."/>
            <person name="Schoenle A."/>
        </authorList>
    </citation>
    <scope>NUCLEOTIDE SEQUENCE [LARGE SCALE GENOMIC DNA]</scope>
</reference>
<keyword evidence="2" id="KW-1185">Reference proteome</keyword>
<sequence length="96" mass="10704">MTFVSPENMETQCCREAFAGIVEQLELAKTNCTDPSAHINGTLDSLHFYSDRCPQSVQTNSSDCKWEKQRGGKTLVELVGDIESFLQLLNTMQSLS</sequence>
<dbReference type="AlphaFoldDB" id="A0AAV2MH80"/>
<proteinExistence type="predicted"/>
<organism evidence="1 2">
    <name type="scientific">Knipowitschia caucasica</name>
    <name type="common">Caucasian dwarf goby</name>
    <name type="synonym">Pomatoschistus caucasicus</name>
    <dbReference type="NCBI Taxonomy" id="637954"/>
    <lineage>
        <taxon>Eukaryota</taxon>
        <taxon>Metazoa</taxon>
        <taxon>Chordata</taxon>
        <taxon>Craniata</taxon>
        <taxon>Vertebrata</taxon>
        <taxon>Euteleostomi</taxon>
        <taxon>Actinopterygii</taxon>
        <taxon>Neopterygii</taxon>
        <taxon>Teleostei</taxon>
        <taxon>Neoteleostei</taxon>
        <taxon>Acanthomorphata</taxon>
        <taxon>Gobiaria</taxon>
        <taxon>Gobiiformes</taxon>
        <taxon>Gobioidei</taxon>
        <taxon>Gobiidae</taxon>
        <taxon>Gobiinae</taxon>
        <taxon>Knipowitschia</taxon>
    </lineage>
</organism>
<accession>A0AAV2MH80</accession>